<evidence type="ECO:0000256" key="9">
    <source>
        <dbReference type="ARBA" id="ARBA00022989"/>
    </source>
</evidence>
<keyword evidence="17" id="KW-1185">Reference proteome</keyword>
<feature type="domain" description="RING-type" evidence="15">
    <location>
        <begin position="171"/>
        <end position="212"/>
    </location>
</feature>
<sequence length="405" mass="44878">MSCNNGDILPTSLSCPPPSSSFRYYYYYTTDDNNSSIPAPLVLIIVLFVVWWVICFMCALRSWAKSRARGLTDPPASPHPRDDERLHPVHATAVTNQAQNVTLTLAAPGLEEKLMQLLPVFYYRRFMSDVVARGRLSAKLLQSTNGCKDDKQDKSMHSNSCGSAQKSQDECAVCLTPLQEEEKVRILPCEHLFHVSCIDMWLQSHANCPVCRQTITLPAIQNFLSTLELHCAEDQITSASPASNGGFVSLSAVDHHAHGTTRWKGVFEDVPSPSDQSHNQKMPFRIDASHVLHGRSIPQFSFDHNGGRGTGASEGHLRCHSLPSRNVDRAALQISYNAYDGRSADGTQESLNFSKPAKYDNNVQRSPCERLHPNLASSSSNRRLCWIKSFPTSLSKSLSTGSFIV</sequence>
<keyword evidence="5" id="KW-0479">Metal-binding</keyword>
<dbReference type="SMART" id="SM00184">
    <property type="entry name" value="RING"/>
    <property type="match status" value="1"/>
</dbReference>
<comment type="subcellular location">
    <subcellularLocation>
        <location evidence="1">Membrane</location>
        <topology evidence="1">Single-pass membrane protein</topology>
    </subcellularLocation>
</comment>
<evidence type="ECO:0000256" key="13">
    <source>
        <dbReference type="SAM" id="MobiDB-lite"/>
    </source>
</evidence>
<evidence type="ECO:0000256" key="14">
    <source>
        <dbReference type="SAM" id="Phobius"/>
    </source>
</evidence>
<dbReference type="EMBL" id="CM035412">
    <property type="protein sequence ID" value="KAH7433664.1"/>
    <property type="molecule type" value="Genomic_DNA"/>
</dbReference>
<evidence type="ECO:0000256" key="2">
    <source>
        <dbReference type="ARBA" id="ARBA00004906"/>
    </source>
</evidence>
<keyword evidence="9 14" id="KW-1133">Transmembrane helix</keyword>
<proteinExistence type="inferred from homology"/>
<evidence type="ECO:0000313" key="16">
    <source>
        <dbReference type="EMBL" id="KAH7433664.1"/>
    </source>
</evidence>
<dbReference type="GO" id="GO:0016740">
    <property type="term" value="F:transferase activity"/>
    <property type="evidence" value="ECO:0007669"/>
    <property type="project" value="UniProtKB-KW"/>
</dbReference>
<keyword evidence="6 12" id="KW-0863">Zinc-finger</keyword>
<evidence type="ECO:0000256" key="5">
    <source>
        <dbReference type="ARBA" id="ARBA00022723"/>
    </source>
</evidence>
<dbReference type="CDD" id="cd16461">
    <property type="entry name" value="RING-H2_EL5-like"/>
    <property type="match status" value="1"/>
</dbReference>
<reference evidence="16" key="1">
    <citation type="submission" date="2021-08" db="EMBL/GenBank/DDBJ databases">
        <title>WGS assembly of Ceratopteris richardii.</title>
        <authorList>
            <person name="Marchant D.B."/>
            <person name="Chen G."/>
            <person name="Jenkins J."/>
            <person name="Shu S."/>
            <person name="Leebens-Mack J."/>
            <person name="Grimwood J."/>
            <person name="Schmutz J."/>
            <person name="Soltis P."/>
            <person name="Soltis D."/>
            <person name="Chen Z.-H."/>
        </authorList>
    </citation>
    <scope>NUCLEOTIDE SEQUENCE</scope>
    <source>
        <strain evidence="16">Whitten #5841</strain>
        <tissue evidence="16">Leaf</tissue>
    </source>
</reference>
<accession>A0A8T2UJY5</accession>
<keyword evidence="10 14" id="KW-0472">Membrane</keyword>
<dbReference type="InterPro" id="IPR013083">
    <property type="entry name" value="Znf_RING/FYVE/PHD"/>
</dbReference>
<evidence type="ECO:0000256" key="6">
    <source>
        <dbReference type="ARBA" id="ARBA00022771"/>
    </source>
</evidence>
<dbReference type="PANTHER" id="PTHR45768:SF18">
    <property type="entry name" value="RING-H2 FINGER PROTEIN ATL47-RELATED"/>
    <property type="match status" value="1"/>
</dbReference>
<evidence type="ECO:0000256" key="4">
    <source>
        <dbReference type="ARBA" id="ARBA00022692"/>
    </source>
</evidence>
<keyword evidence="8" id="KW-0862">Zinc</keyword>
<gene>
    <name evidence="16" type="ORF">KP509_07G080100</name>
</gene>
<protein>
    <recommendedName>
        <fullName evidence="15">RING-type domain-containing protein</fullName>
    </recommendedName>
</protein>
<dbReference type="PROSITE" id="PS50089">
    <property type="entry name" value="ZF_RING_2"/>
    <property type="match status" value="1"/>
</dbReference>
<dbReference type="Proteomes" id="UP000825935">
    <property type="component" value="Chromosome 7"/>
</dbReference>
<dbReference type="OrthoDB" id="8062037at2759"/>
<evidence type="ECO:0000256" key="10">
    <source>
        <dbReference type="ARBA" id="ARBA00023136"/>
    </source>
</evidence>
<dbReference type="GO" id="GO:0008270">
    <property type="term" value="F:zinc ion binding"/>
    <property type="evidence" value="ECO:0007669"/>
    <property type="project" value="UniProtKB-KW"/>
</dbReference>
<dbReference type="GO" id="GO:0016020">
    <property type="term" value="C:membrane"/>
    <property type="evidence" value="ECO:0007669"/>
    <property type="project" value="UniProtKB-SubCell"/>
</dbReference>
<organism evidence="16 17">
    <name type="scientific">Ceratopteris richardii</name>
    <name type="common">Triangle waterfern</name>
    <dbReference type="NCBI Taxonomy" id="49495"/>
    <lineage>
        <taxon>Eukaryota</taxon>
        <taxon>Viridiplantae</taxon>
        <taxon>Streptophyta</taxon>
        <taxon>Embryophyta</taxon>
        <taxon>Tracheophyta</taxon>
        <taxon>Polypodiopsida</taxon>
        <taxon>Polypodiidae</taxon>
        <taxon>Polypodiales</taxon>
        <taxon>Pteridineae</taxon>
        <taxon>Pteridaceae</taxon>
        <taxon>Parkerioideae</taxon>
        <taxon>Ceratopteris</taxon>
    </lineage>
</organism>
<keyword evidence="7" id="KW-0833">Ubl conjugation pathway</keyword>
<evidence type="ECO:0000259" key="15">
    <source>
        <dbReference type="PROSITE" id="PS50089"/>
    </source>
</evidence>
<comment type="caution">
    <text evidence="16">The sequence shown here is derived from an EMBL/GenBank/DDBJ whole genome shotgun (WGS) entry which is preliminary data.</text>
</comment>
<name>A0A8T2UJY5_CERRI</name>
<evidence type="ECO:0000256" key="3">
    <source>
        <dbReference type="ARBA" id="ARBA00022679"/>
    </source>
</evidence>
<feature type="transmembrane region" description="Helical" evidence="14">
    <location>
        <begin position="37"/>
        <end position="60"/>
    </location>
</feature>
<comment type="similarity">
    <text evidence="11">Belongs to the RING-type zinc finger family. ATL subfamily.</text>
</comment>
<comment type="pathway">
    <text evidence="2">Protein modification; protein ubiquitination.</text>
</comment>
<evidence type="ECO:0000256" key="1">
    <source>
        <dbReference type="ARBA" id="ARBA00004167"/>
    </source>
</evidence>
<keyword evidence="4 14" id="KW-0812">Transmembrane</keyword>
<dbReference type="InterPro" id="IPR001841">
    <property type="entry name" value="Znf_RING"/>
</dbReference>
<dbReference type="AlphaFoldDB" id="A0A8T2UJY5"/>
<dbReference type="Gene3D" id="3.30.40.10">
    <property type="entry name" value="Zinc/RING finger domain, C3HC4 (zinc finger)"/>
    <property type="match status" value="1"/>
</dbReference>
<feature type="region of interest" description="Disordered" evidence="13">
    <location>
        <begin position="345"/>
        <end position="364"/>
    </location>
</feature>
<evidence type="ECO:0000256" key="7">
    <source>
        <dbReference type="ARBA" id="ARBA00022786"/>
    </source>
</evidence>
<dbReference type="Pfam" id="PF13639">
    <property type="entry name" value="zf-RING_2"/>
    <property type="match status" value="1"/>
</dbReference>
<evidence type="ECO:0000313" key="17">
    <source>
        <dbReference type="Proteomes" id="UP000825935"/>
    </source>
</evidence>
<evidence type="ECO:0000256" key="11">
    <source>
        <dbReference type="ARBA" id="ARBA00024209"/>
    </source>
</evidence>
<dbReference type="SUPFAM" id="SSF57850">
    <property type="entry name" value="RING/U-box"/>
    <property type="match status" value="1"/>
</dbReference>
<dbReference type="PANTHER" id="PTHR45768">
    <property type="entry name" value="E3 UBIQUITIN-PROTEIN LIGASE RNF13-LIKE"/>
    <property type="match status" value="1"/>
</dbReference>
<evidence type="ECO:0000256" key="8">
    <source>
        <dbReference type="ARBA" id="ARBA00022833"/>
    </source>
</evidence>
<keyword evidence="3" id="KW-0808">Transferase</keyword>
<evidence type="ECO:0000256" key="12">
    <source>
        <dbReference type="PROSITE-ProRule" id="PRU00175"/>
    </source>
</evidence>